<evidence type="ECO:0000256" key="8">
    <source>
        <dbReference type="ARBA" id="ARBA00022741"/>
    </source>
</evidence>
<accession>A0A511ZJ73</accession>
<evidence type="ECO:0000256" key="7">
    <source>
        <dbReference type="ARBA" id="ARBA00022692"/>
    </source>
</evidence>
<comment type="catalytic activity">
    <reaction evidence="1">
        <text>ATP + protein L-histidine = ADP + protein N-phospho-L-histidine.</text>
        <dbReference type="EC" id="2.7.13.3"/>
    </reaction>
</comment>
<keyword evidence="7 14" id="KW-0812">Transmembrane</keyword>
<dbReference type="GO" id="GO:0005886">
    <property type="term" value="C:plasma membrane"/>
    <property type="evidence" value="ECO:0007669"/>
    <property type="project" value="UniProtKB-SubCell"/>
</dbReference>
<dbReference type="InterPro" id="IPR050398">
    <property type="entry name" value="HssS/ArlS-like"/>
</dbReference>
<evidence type="ECO:0000256" key="12">
    <source>
        <dbReference type="ARBA" id="ARBA00023012"/>
    </source>
</evidence>
<evidence type="ECO:0000256" key="5">
    <source>
        <dbReference type="ARBA" id="ARBA00022553"/>
    </source>
</evidence>
<keyword evidence="8" id="KW-0547">Nucleotide-binding</keyword>
<gene>
    <name evidence="17" type="ORF">OSO01_22310</name>
</gene>
<proteinExistence type="predicted"/>
<evidence type="ECO:0000259" key="16">
    <source>
        <dbReference type="PROSITE" id="PS50885"/>
    </source>
</evidence>
<dbReference type="Pfam" id="PF00672">
    <property type="entry name" value="HAMP"/>
    <property type="match status" value="1"/>
</dbReference>
<evidence type="ECO:0000256" key="6">
    <source>
        <dbReference type="ARBA" id="ARBA00022679"/>
    </source>
</evidence>
<dbReference type="Pfam" id="PF00512">
    <property type="entry name" value="HisKA"/>
    <property type="match status" value="1"/>
</dbReference>
<evidence type="ECO:0000256" key="9">
    <source>
        <dbReference type="ARBA" id="ARBA00022777"/>
    </source>
</evidence>
<dbReference type="CDD" id="cd00082">
    <property type="entry name" value="HisKA"/>
    <property type="match status" value="1"/>
</dbReference>
<keyword evidence="10" id="KW-0067">ATP-binding</keyword>
<dbReference type="AlphaFoldDB" id="A0A511ZJ73"/>
<feature type="domain" description="Histidine kinase" evidence="15">
    <location>
        <begin position="124"/>
        <end position="339"/>
    </location>
</feature>
<keyword evidence="9" id="KW-0418">Kinase</keyword>
<dbReference type="Pfam" id="PF02518">
    <property type="entry name" value="HATPase_c"/>
    <property type="match status" value="1"/>
</dbReference>
<organism evidence="17 18">
    <name type="scientific">Oceanobacillus sojae</name>
    <dbReference type="NCBI Taxonomy" id="582851"/>
    <lineage>
        <taxon>Bacteria</taxon>
        <taxon>Bacillati</taxon>
        <taxon>Bacillota</taxon>
        <taxon>Bacilli</taxon>
        <taxon>Bacillales</taxon>
        <taxon>Bacillaceae</taxon>
        <taxon>Oceanobacillus</taxon>
    </lineage>
</organism>
<reference evidence="17 18" key="1">
    <citation type="submission" date="2019-07" db="EMBL/GenBank/DDBJ databases">
        <title>Whole genome shotgun sequence of Oceanobacillus sojae NBRC 105379.</title>
        <authorList>
            <person name="Hosoyama A."/>
            <person name="Uohara A."/>
            <person name="Ohji S."/>
            <person name="Ichikawa N."/>
        </authorList>
    </citation>
    <scope>NUCLEOTIDE SEQUENCE [LARGE SCALE GENOMIC DNA]</scope>
    <source>
        <strain evidence="17 18">NBRC 105379</strain>
    </source>
</reference>
<keyword evidence="6" id="KW-0808">Transferase</keyword>
<evidence type="ECO:0000313" key="18">
    <source>
        <dbReference type="Proteomes" id="UP000321558"/>
    </source>
</evidence>
<evidence type="ECO:0000256" key="3">
    <source>
        <dbReference type="ARBA" id="ARBA00012438"/>
    </source>
</evidence>
<comment type="caution">
    <text evidence="17">The sequence shown here is derived from an EMBL/GenBank/DDBJ whole genome shotgun (WGS) entry which is preliminary data.</text>
</comment>
<dbReference type="SUPFAM" id="SSF55874">
    <property type="entry name" value="ATPase domain of HSP90 chaperone/DNA topoisomerase II/histidine kinase"/>
    <property type="match status" value="1"/>
</dbReference>
<dbReference type="SUPFAM" id="SSF158472">
    <property type="entry name" value="HAMP domain-like"/>
    <property type="match status" value="1"/>
</dbReference>
<dbReference type="PANTHER" id="PTHR45528">
    <property type="entry name" value="SENSOR HISTIDINE KINASE CPXA"/>
    <property type="match status" value="1"/>
</dbReference>
<evidence type="ECO:0000313" key="17">
    <source>
        <dbReference type="EMBL" id="GEN87492.1"/>
    </source>
</evidence>
<evidence type="ECO:0000256" key="11">
    <source>
        <dbReference type="ARBA" id="ARBA00022989"/>
    </source>
</evidence>
<feature type="domain" description="HAMP" evidence="16">
    <location>
        <begin position="57"/>
        <end position="109"/>
    </location>
</feature>
<name>A0A511ZJ73_9BACI</name>
<dbReference type="OrthoDB" id="335833at2"/>
<dbReference type="PROSITE" id="PS50885">
    <property type="entry name" value="HAMP"/>
    <property type="match status" value="1"/>
</dbReference>
<keyword evidence="4" id="KW-1003">Cell membrane</keyword>
<feature type="transmembrane region" description="Helical" evidence="14">
    <location>
        <begin position="9"/>
        <end position="26"/>
    </location>
</feature>
<dbReference type="Gene3D" id="1.10.287.130">
    <property type="match status" value="1"/>
</dbReference>
<evidence type="ECO:0000256" key="1">
    <source>
        <dbReference type="ARBA" id="ARBA00000085"/>
    </source>
</evidence>
<evidence type="ECO:0000256" key="14">
    <source>
        <dbReference type="SAM" id="Phobius"/>
    </source>
</evidence>
<dbReference type="PROSITE" id="PS50109">
    <property type="entry name" value="HIS_KIN"/>
    <property type="match status" value="1"/>
</dbReference>
<dbReference type="CDD" id="cd00075">
    <property type="entry name" value="HATPase"/>
    <property type="match status" value="1"/>
</dbReference>
<dbReference type="InterPro" id="IPR003661">
    <property type="entry name" value="HisK_dim/P_dom"/>
</dbReference>
<dbReference type="GO" id="GO:0005524">
    <property type="term" value="F:ATP binding"/>
    <property type="evidence" value="ECO:0007669"/>
    <property type="project" value="UniProtKB-KW"/>
</dbReference>
<dbReference type="Gene3D" id="3.30.565.10">
    <property type="entry name" value="Histidine kinase-like ATPase, C-terminal domain"/>
    <property type="match status" value="1"/>
</dbReference>
<evidence type="ECO:0000259" key="15">
    <source>
        <dbReference type="PROSITE" id="PS50109"/>
    </source>
</evidence>
<evidence type="ECO:0000256" key="13">
    <source>
        <dbReference type="ARBA" id="ARBA00023136"/>
    </source>
</evidence>
<comment type="subcellular location">
    <subcellularLocation>
        <location evidence="2">Cell membrane</location>
        <topology evidence="2">Multi-pass membrane protein</topology>
    </subcellularLocation>
</comment>
<dbReference type="SUPFAM" id="SSF47384">
    <property type="entry name" value="Homodimeric domain of signal transducing histidine kinase"/>
    <property type="match status" value="1"/>
</dbReference>
<keyword evidence="13 14" id="KW-0472">Membrane</keyword>
<feature type="transmembrane region" description="Helical" evidence="14">
    <location>
        <begin position="32"/>
        <end position="55"/>
    </location>
</feature>
<evidence type="ECO:0000256" key="10">
    <source>
        <dbReference type="ARBA" id="ARBA00022840"/>
    </source>
</evidence>
<dbReference type="SMART" id="SM00304">
    <property type="entry name" value="HAMP"/>
    <property type="match status" value="1"/>
</dbReference>
<dbReference type="RefSeq" id="WP_147210460.1">
    <property type="nucleotide sequence ID" value="NZ_BJYM01000008.1"/>
</dbReference>
<keyword evidence="18" id="KW-1185">Reference proteome</keyword>
<dbReference type="EC" id="2.7.13.3" evidence="3"/>
<dbReference type="PANTHER" id="PTHR45528:SF1">
    <property type="entry name" value="SENSOR HISTIDINE KINASE CPXA"/>
    <property type="match status" value="1"/>
</dbReference>
<dbReference type="InterPro" id="IPR036097">
    <property type="entry name" value="HisK_dim/P_sf"/>
</dbReference>
<protein>
    <recommendedName>
        <fullName evidence="3">histidine kinase</fullName>
        <ecNumber evidence="3">2.7.13.3</ecNumber>
    </recommendedName>
</protein>
<dbReference type="InterPro" id="IPR003660">
    <property type="entry name" value="HAMP_dom"/>
</dbReference>
<dbReference type="InterPro" id="IPR036890">
    <property type="entry name" value="HATPase_C_sf"/>
</dbReference>
<keyword evidence="12" id="KW-0902">Two-component regulatory system</keyword>
<dbReference type="SMART" id="SM00388">
    <property type="entry name" value="HisKA"/>
    <property type="match status" value="1"/>
</dbReference>
<dbReference type="InterPro" id="IPR005467">
    <property type="entry name" value="His_kinase_dom"/>
</dbReference>
<evidence type="ECO:0000256" key="2">
    <source>
        <dbReference type="ARBA" id="ARBA00004651"/>
    </source>
</evidence>
<keyword evidence="5" id="KW-0597">Phosphoprotein</keyword>
<keyword evidence="11 14" id="KW-1133">Transmembrane helix</keyword>
<sequence>MKQSIVKELIWMCIITACIPLLIAFMMAQSDIIFIIILITTLPFFLFSFWMITYVRKRMIAPLSILAEEAQKISQGNLSHRISYKKEDEFGRFISAFDQMRNTLHLQEQQQQSFEKERKHFIDSISHDLKTPIASISAYIEALQDGMAEGPEEEQLYLQVIQKKVHVLNDLSNQLSLSYETPDTIHLETQSINCYEWAVDWLENILVECQTMGIHAQLENQLNSKDASNFCIDVYQLDRALQNILNNAYRYAKEFLSVKTSLDAASFKIYMANDGARLHNTQIHRIFERFYTEELHNADGHLGLGLYITDTLVQAMDGKITAAVKDGRIYFEITFPIVSI</sequence>
<evidence type="ECO:0000256" key="4">
    <source>
        <dbReference type="ARBA" id="ARBA00022475"/>
    </source>
</evidence>
<dbReference type="SMART" id="SM00387">
    <property type="entry name" value="HATPase_c"/>
    <property type="match status" value="1"/>
</dbReference>
<dbReference type="Proteomes" id="UP000321558">
    <property type="component" value="Unassembled WGS sequence"/>
</dbReference>
<dbReference type="InterPro" id="IPR003594">
    <property type="entry name" value="HATPase_dom"/>
</dbReference>
<dbReference type="GO" id="GO:0000155">
    <property type="term" value="F:phosphorelay sensor kinase activity"/>
    <property type="evidence" value="ECO:0007669"/>
    <property type="project" value="InterPro"/>
</dbReference>
<dbReference type="CDD" id="cd06225">
    <property type="entry name" value="HAMP"/>
    <property type="match status" value="1"/>
</dbReference>
<dbReference type="EMBL" id="BJYM01000008">
    <property type="protein sequence ID" value="GEN87492.1"/>
    <property type="molecule type" value="Genomic_DNA"/>
</dbReference>
<dbReference type="Gene3D" id="6.10.340.10">
    <property type="match status" value="1"/>
</dbReference>